<dbReference type="HOGENOM" id="CLU_1461169_0_0_1"/>
<evidence type="ECO:0000313" key="1">
    <source>
        <dbReference type="EMBL" id="KIW91538.1"/>
    </source>
</evidence>
<protein>
    <submittedName>
        <fullName evidence="1">Uncharacterized protein</fullName>
    </submittedName>
</protein>
<dbReference type="OrthoDB" id="4153522at2759"/>
<dbReference type="RefSeq" id="XP_016618207.1">
    <property type="nucleotide sequence ID" value="XM_016765238.1"/>
</dbReference>
<dbReference type="AlphaFoldDB" id="A0A0D2HE34"/>
<name>A0A0D2HE34_CLAB1</name>
<reference evidence="1" key="1">
    <citation type="submission" date="2015-01" db="EMBL/GenBank/DDBJ databases">
        <title>The Genome Sequence of Cladophialophora bantiana CBS 173.52.</title>
        <authorList>
            <consortium name="The Broad Institute Genomics Platform"/>
            <person name="Cuomo C."/>
            <person name="de Hoog S."/>
            <person name="Gorbushina A."/>
            <person name="Stielow B."/>
            <person name="Teixiera M."/>
            <person name="Abouelleil A."/>
            <person name="Chapman S.B."/>
            <person name="Priest M."/>
            <person name="Young S.K."/>
            <person name="Wortman J."/>
            <person name="Nusbaum C."/>
            <person name="Birren B."/>
        </authorList>
    </citation>
    <scope>NUCLEOTIDE SEQUENCE [LARGE SCALE GENOMIC DNA]</scope>
    <source>
        <strain evidence="1">CBS 173.52</strain>
    </source>
</reference>
<organism evidence="1 2">
    <name type="scientific">Cladophialophora bantiana (strain ATCC 10958 / CBS 173.52 / CDC B-1940 / NIH 8579)</name>
    <name type="common">Xylohypha bantiana</name>
    <dbReference type="NCBI Taxonomy" id="1442370"/>
    <lineage>
        <taxon>Eukaryota</taxon>
        <taxon>Fungi</taxon>
        <taxon>Dikarya</taxon>
        <taxon>Ascomycota</taxon>
        <taxon>Pezizomycotina</taxon>
        <taxon>Eurotiomycetes</taxon>
        <taxon>Chaetothyriomycetidae</taxon>
        <taxon>Chaetothyriales</taxon>
        <taxon>Herpotrichiellaceae</taxon>
        <taxon>Cladophialophora</taxon>
    </lineage>
</organism>
<accession>A0A0D2HE34</accession>
<evidence type="ECO:0000313" key="2">
    <source>
        <dbReference type="Proteomes" id="UP000053789"/>
    </source>
</evidence>
<keyword evidence="2" id="KW-1185">Reference proteome</keyword>
<dbReference type="Proteomes" id="UP000053789">
    <property type="component" value="Unassembled WGS sequence"/>
</dbReference>
<dbReference type="VEuPathDB" id="FungiDB:Z519_07504"/>
<proteinExistence type="predicted"/>
<dbReference type="GeneID" id="27700432"/>
<sequence>MDPDTTMVLERPRGASYWEVLRHQPQRFSPPFPQQPPEEPVKNIVGVLKNKSIKKFEEAWKDMVEVQKHEHESQKCTDAANEIDTALEVSSDMLPPRFRRSPAYQLMRRESLENRHKSEQEFQEALNMHNKASYEKGQAETYKEDAQTLEDELKMKKKCCCKSKCCHCHKKPPTTIVVSPFTRTTWNWFAS</sequence>
<gene>
    <name evidence="1" type="ORF">Z519_07504</name>
</gene>
<dbReference type="EMBL" id="KN846990">
    <property type="protein sequence ID" value="KIW91538.1"/>
    <property type="molecule type" value="Genomic_DNA"/>
</dbReference>